<dbReference type="Gene3D" id="2.40.170.20">
    <property type="entry name" value="TonB-dependent receptor, beta-barrel domain"/>
    <property type="match status" value="1"/>
</dbReference>
<keyword evidence="2" id="KW-0813">Transport</keyword>
<keyword evidence="3" id="KW-1134">Transmembrane beta strand</keyword>
<comment type="subcellular location">
    <subcellularLocation>
        <location evidence="1">Cell outer membrane</location>
        <topology evidence="1">Multi-pass membrane protein</topology>
    </subcellularLocation>
</comment>
<evidence type="ECO:0000256" key="2">
    <source>
        <dbReference type="ARBA" id="ARBA00022448"/>
    </source>
</evidence>
<dbReference type="GO" id="GO:0044718">
    <property type="term" value="P:siderophore transmembrane transport"/>
    <property type="evidence" value="ECO:0007669"/>
    <property type="project" value="TreeGrafter"/>
</dbReference>
<dbReference type="SUPFAM" id="SSF49452">
    <property type="entry name" value="Starch-binding domain-like"/>
    <property type="match status" value="1"/>
</dbReference>
<keyword evidence="10" id="KW-0378">Hydrolase</keyword>
<keyword evidence="6" id="KW-0998">Cell outer membrane</keyword>
<feature type="compositionally biased region" description="Basic and acidic residues" evidence="7">
    <location>
        <begin position="1"/>
        <end position="12"/>
    </location>
</feature>
<keyword evidence="10" id="KW-0121">Carboxypeptidase</keyword>
<keyword evidence="5 8" id="KW-0472">Membrane</keyword>
<keyword evidence="4 8" id="KW-0812">Transmembrane</keyword>
<evidence type="ECO:0000256" key="3">
    <source>
        <dbReference type="ARBA" id="ARBA00022452"/>
    </source>
</evidence>
<evidence type="ECO:0000256" key="1">
    <source>
        <dbReference type="ARBA" id="ARBA00004571"/>
    </source>
</evidence>
<dbReference type="Pfam" id="PF25183">
    <property type="entry name" value="OMP_b-brl_4"/>
    <property type="match status" value="1"/>
</dbReference>
<keyword evidence="11" id="KW-1185">Reference proteome</keyword>
<dbReference type="Proteomes" id="UP000199024">
    <property type="component" value="Unassembled WGS sequence"/>
</dbReference>
<dbReference type="OrthoDB" id="97893at2"/>
<dbReference type="PANTHER" id="PTHR30069:SF46">
    <property type="entry name" value="OAR PROTEIN"/>
    <property type="match status" value="1"/>
</dbReference>
<dbReference type="InterPro" id="IPR036942">
    <property type="entry name" value="Beta-barrel_TonB_sf"/>
</dbReference>
<evidence type="ECO:0000256" key="4">
    <source>
        <dbReference type="ARBA" id="ARBA00022692"/>
    </source>
</evidence>
<keyword evidence="8" id="KW-1133">Transmembrane helix</keyword>
<feature type="domain" description="TonB-dependent transporter Oar-like beta-barrel" evidence="9">
    <location>
        <begin position="286"/>
        <end position="1259"/>
    </location>
</feature>
<organism evidence="10 11">
    <name type="scientific">Granulicella pectinivorans</name>
    <dbReference type="NCBI Taxonomy" id="474950"/>
    <lineage>
        <taxon>Bacteria</taxon>
        <taxon>Pseudomonadati</taxon>
        <taxon>Acidobacteriota</taxon>
        <taxon>Terriglobia</taxon>
        <taxon>Terriglobales</taxon>
        <taxon>Acidobacteriaceae</taxon>
        <taxon>Granulicella</taxon>
    </lineage>
</organism>
<dbReference type="GO" id="GO:0004180">
    <property type="term" value="F:carboxypeptidase activity"/>
    <property type="evidence" value="ECO:0007669"/>
    <property type="project" value="UniProtKB-KW"/>
</dbReference>
<dbReference type="GO" id="GO:0015344">
    <property type="term" value="F:siderophore uptake transmembrane transporter activity"/>
    <property type="evidence" value="ECO:0007669"/>
    <property type="project" value="TreeGrafter"/>
</dbReference>
<dbReference type="EMBL" id="FOZL01000002">
    <property type="protein sequence ID" value="SFS20443.1"/>
    <property type="molecule type" value="Genomic_DNA"/>
</dbReference>
<reference evidence="10 11" key="1">
    <citation type="submission" date="2016-10" db="EMBL/GenBank/DDBJ databases">
        <authorList>
            <person name="de Groot N.N."/>
        </authorList>
    </citation>
    <scope>NUCLEOTIDE SEQUENCE [LARGE SCALE GENOMIC DNA]</scope>
    <source>
        <strain evidence="10 11">DSM 21001</strain>
    </source>
</reference>
<keyword evidence="10" id="KW-0645">Protease</keyword>
<feature type="region of interest" description="Disordered" evidence="7">
    <location>
        <begin position="1"/>
        <end position="23"/>
    </location>
</feature>
<dbReference type="InterPro" id="IPR013784">
    <property type="entry name" value="Carb-bd-like_fold"/>
</dbReference>
<dbReference type="Gene3D" id="2.60.40.1120">
    <property type="entry name" value="Carboxypeptidase-like, regulatory domain"/>
    <property type="match status" value="1"/>
</dbReference>
<dbReference type="AlphaFoldDB" id="A0A1I6MXK5"/>
<evidence type="ECO:0000313" key="11">
    <source>
        <dbReference type="Proteomes" id="UP000199024"/>
    </source>
</evidence>
<dbReference type="SUPFAM" id="SSF56935">
    <property type="entry name" value="Porins"/>
    <property type="match status" value="1"/>
</dbReference>
<protein>
    <submittedName>
        <fullName evidence="10">Carboxypeptidase regulatory-like domain-containing protein</fullName>
    </submittedName>
</protein>
<feature type="transmembrane region" description="Helical" evidence="8">
    <location>
        <begin position="46"/>
        <end position="65"/>
    </location>
</feature>
<evidence type="ECO:0000313" key="10">
    <source>
        <dbReference type="EMBL" id="SFS20443.1"/>
    </source>
</evidence>
<name>A0A1I6MXK5_9BACT</name>
<evidence type="ECO:0000256" key="6">
    <source>
        <dbReference type="ARBA" id="ARBA00023237"/>
    </source>
</evidence>
<dbReference type="PANTHER" id="PTHR30069">
    <property type="entry name" value="TONB-DEPENDENT OUTER MEMBRANE RECEPTOR"/>
    <property type="match status" value="1"/>
</dbReference>
<proteinExistence type="predicted"/>
<evidence type="ECO:0000256" key="5">
    <source>
        <dbReference type="ARBA" id="ARBA00023136"/>
    </source>
</evidence>
<evidence type="ECO:0000256" key="7">
    <source>
        <dbReference type="SAM" id="MobiDB-lite"/>
    </source>
</evidence>
<gene>
    <name evidence="10" type="ORF">SAMN05421771_3641</name>
</gene>
<dbReference type="GO" id="GO:0009279">
    <property type="term" value="C:cell outer membrane"/>
    <property type="evidence" value="ECO:0007669"/>
    <property type="project" value="UniProtKB-SubCell"/>
</dbReference>
<evidence type="ECO:0000259" key="9">
    <source>
        <dbReference type="Pfam" id="PF25183"/>
    </source>
</evidence>
<dbReference type="Pfam" id="PF13620">
    <property type="entry name" value="CarboxypepD_reg"/>
    <property type="match status" value="1"/>
</dbReference>
<dbReference type="STRING" id="474950.SAMN05421771_3641"/>
<sequence length="1266" mass="135574">MEERSQAGKHPESQAGRSRSHARVELRATAPTGGEMPKSRKATGGFVASVLLAMLVVLLGGLPAARAQGGTGQMKGVVVDPSGAVVPGAVVTVISLDNGFTRGTVSRPDGSFLIPLLDPQHYRVQVVAPGFKKLVRGPITVQVTETADLGQVPLSIGEQNQTVTVSSKEALLNTENATLGKVFDSTIIEAMPLSTRNFTQLLGLQAGVIGAIPDTLTFGNGGNAAAGYSVGGGTENSINIDGVSATSSSTGNISVPSPDALAEFKMQTSTYSAEYGRANGGSIDVTTKTGTNRFHGDGFYFFRNKALDANLYFNKQTQLANGQPNTPPDLRQNQFGGTVGGPVLRDKIFFFFSYQETKQVNGNSGLSINNSYPLLPSGDRSNTGALQQFLGATYGGEAGLFGGEPVAANGSNINPVALKLIQAKFANGNYVLPYVPAKDTTGAGRANVGQFVWDYPNLYRERQYLANGNYKLTPNQTLSTNYFNSHSLVSTSNGTVPGFTADSPSISENAVITHDLIITPTLVNQIKIGFLRQVNNYENNNGGLHASDIGMLQTPSAHDNLPSLIFALPGLTFPNSQISTQTSTENQYSLSDILSWSKGRHNMRFGGTAMQHQLYLDLTRSGAIITYNMADLLIGKDGTANGSGLSNLLVTTESSGSFKRFYTFRDFSPFFQDDYKIAKSLTLNLGIRYDYFAWPTETKGLLDNFIPSQIGEGLYGIPSSSQQYSGYTISQKFKQLNPSFVLPGGVQQVNDQLGLTPNYKNFAPRVGFAYSPRKDLSIRGGFGLFFTRVSTGIAQAVIQGFPFNQVAFYSFGSEGTLQDPFSHLNLPPDSAYPLYQPRTYGPTTTATNLFNAAAPILRNPYTEQFNLSLQQDLGHDFLLEIAYQGSNGVKLLQALSQNQPGIASTSNPIRGITNNLRLADTCAPPNCTVAPDPTNTGSLNVADRTPVAGVLADQGLLVSQTSASSHFNAFELTLNKRMSHGLQLLSAFTWSKAMSSAGGDGPYDNNNTHHMFISGGDRTFRLTTSAVYQLGDILKNPGRNFAIGALNRTVGQWTMATSITAQSGTPIGFQFSNTTVGAGSRKLQSNLTYSLAPGATIDQIKGHGPTRNRLNNYFNTGSLYNTNPLCPDSQATVVNPCNSVHEYNPITNAAATAVPNCGPKTVADKYGPPSVFVCPGAASYSPSFGDLPPMLSSIRNPGQKTVDFSLTKKLPIYREYNLEFRADAFNLFNWAEFGGPDSSPGSVTFGLIQSTTVEPRVLQVAMKFKF</sequence>
<accession>A0A1I6MXK5</accession>
<dbReference type="RefSeq" id="WP_089842221.1">
    <property type="nucleotide sequence ID" value="NZ_FOZL01000002.1"/>
</dbReference>
<dbReference type="InterPro" id="IPR039426">
    <property type="entry name" value="TonB-dep_rcpt-like"/>
</dbReference>
<dbReference type="GO" id="GO:0030246">
    <property type="term" value="F:carbohydrate binding"/>
    <property type="evidence" value="ECO:0007669"/>
    <property type="project" value="InterPro"/>
</dbReference>
<dbReference type="InterPro" id="IPR057601">
    <property type="entry name" value="Oar-like_b-barrel"/>
</dbReference>
<evidence type="ECO:0000256" key="8">
    <source>
        <dbReference type="SAM" id="Phobius"/>
    </source>
</evidence>